<dbReference type="SUPFAM" id="SSF101908">
    <property type="entry name" value="Putative isomerase YbhE"/>
    <property type="match status" value="1"/>
</dbReference>
<gene>
    <name evidence="2" type="primary">jg16419</name>
    <name evidence="2" type="ORF">PAEG_LOCUS27612</name>
</gene>
<accession>A0A8S4SQ05</accession>
<protein>
    <submittedName>
        <fullName evidence="2">Jg16419 protein</fullName>
    </submittedName>
</protein>
<evidence type="ECO:0000313" key="2">
    <source>
        <dbReference type="EMBL" id="CAH2269393.1"/>
    </source>
</evidence>
<reference evidence="2" key="1">
    <citation type="submission" date="2022-03" db="EMBL/GenBank/DDBJ databases">
        <authorList>
            <person name="Lindestad O."/>
        </authorList>
    </citation>
    <scope>NUCLEOTIDE SEQUENCE</scope>
</reference>
<name>A0A8S4SQ05_9NEOP</name>
<feature type="compositionally biased region" description="Polar residues" evidence="1">
    <location>
        <begin position="1068"/>
        <end position="1081"/>
    </location>
</feature>
<feature type="compositionally biased region" description="Polar residues" evidence="1">
    <location>
        <begin position="899"/>
        <end position="910"/>
    </location>
</feature>
<organism evidence="2 3">
    <name type="scientific">Pararge aegeria aegeria</name>
    <dbReference type="NCBI Taxonomy" id="348720"/>
    <lineage>
        <taxon>Eukaryota</taxon>
        <taxon>Metazoa</taxon>
        <taxon>Ecdysozoa</taxon>
        <taxon>Arthropoda</taxon>
        <taxon>Hexapoda</taxon>
        <taxon>Insecta</taxon>
        <taxon>Pterygota</taxon>
        <taxon>Neoptera</taxon>
        <taxon>Endopterygota</taxon>
        <taxon>Lepidoptera</taxon>
        <taxon>Glossata</taxon>
        <taxon>Ditrysia</taxon>
        <taxon>Papilionoidea</taxon>
        <taxon>Nymphalidae</taxon>
        <taxon>Satyrinae</taxon>
        <taxon>Satyrini</taxon>
        <taxon>Parargina</taxon>
        <taxon>Pararge</taxon>
    </lineage>
</organism>
<feature type="region of interest" description="Disordered" evidence="1">
    <location>
        <begin position="878"/>
        <end position="920"/>
    </location>
</feature>
<keyword evidence="3" id="KW-1185">Reference proteome</keyword>
<feature type="compositionally biased region" description="Basic and acidic residues" evidence="1">
    <location>
        <begin position="889"/>
        <end position="898"/>
    </location>
</feature>
<feature type="region of interest" description="Disordered" evidence="1">
    <location>
        <begin position="1068"/>
        <end position="1093"/>
    </location>
</feature>
<dbReference type="OrthoDB" id="8300628at2759"/>
<feature type="region of interest" description="Disordered" evidence="1">
    <location>
        <begin position="1003"/>
        <end position="1022"/>
    </location>
</feature>
<evidence type="ECO:0000313" key="3">
    <source>
        <dbReference type="Proteomes" id="UP000838756"/>
    </source>
</evidence>
<proteinExistence type="predicted"/>
<dbReference type="Proteomes" id="UP000838756">
    <property type="component" value="Unassembled WGS sequence"/>
</dbReference>
<sequence>MLIHQAHEEESGKAGKADIQTLEDNSNEFETADEIYQIMAKTNVFEGDGDKALTTSDLVLLYKNIDIGTKLVPNTDPEPNRSPNQYVETVIYNDDRSSEGSDVIENISNEDLYHVCAINKERIDLLNNFGDKLCHKFGNIEMRTSDLTTDYEKHFLFNDPFIKEQLKSFHAISNSKQSDSTILPASLLDYICCKRLEDNYNFYMDNIIQYVQKTIEQLKRISNGDYLTEKAKAKWSEVVAGNDHITACKNIILAGSATIPLNAADKRNDMKITWDDIVHSEMDVRSIAKILEKKVIVEVPKIICGTYRLFSKHCKDNLIITCKKDPREDSRVDVVFKLQHSKSGDVVSNINSIQILKPSPALEAEKKNCLNDLLALELEKVNAIGHIVEQNNKIIELDENIEAPLNDATDFSIAEDRETEADKFSEDDNDFSPQCDLQICEDNECDFIRAEADLSTIATDDLHCIIKRLSMQSPVVEEREENMKKKKSPLRVRIKSPYENKTSVMEEKKRKKLLEIRQRRELKKNEMSVNCKIKKNQHEKSVVMAQASNSVTKLSITNKHFYNSIYGESINLNNTNSRKYHKDAPKVSVPFIKLEDEEANHYKSSSPTPLTTPEKNGQKYINHSFYLDDADTEVMHLENKLKENQEVAKDDFATSTEANDIVVNLNLIKKLMVASTTDLSLTDTSSSVPLQVLCENSFIDTEKDNIENNVLMSTQSTQAAVSIKTQKKEVFTEYEENYNPTMTSVKCRRSIDKIYELIKKISETGSLKGICRESRIAKNYDKLDSSDSGSSIKHQLLTSVNSSCLNFKKTNTGFKSSNDTKKKSEKQTSIITVSSKSRSNKFINNTNSKENKKLTFCKNQETPLKAISQLIREFDNVRKTNNKNGNELKMNKKNEASADSKSYSRPNSQKRIPKQDQNLKESEAIFLKNSMFKDKDRGYGPIKISTLQHEEKSSNKPDIKKIADIIDEVKELRGEAVRGPPKKSTRLYSLAQPKKAYLSAQQEESQNRFGKRVPDRLSKPTIPIANPEARITSLRSKQRKVCDGLPATTKLIHTVGPALERSRNKALTYSSPSRDGNNKHSPVSVGRPRLNNNSINRTTELRSRKIEETKANVTSHYGWVPPSLELGNSYNAHKSRVPLIPNDLDLVSMTSSPSGPEESTVLGKRIHNIIDAMVNSNMPTLEALTECKENKPGDHLDDGSIAGSKSDEVLLSLSDYPVDIFEDKNIDTAVSQIPKDNNEDEGIDRNLNKTLHVTRLSCSTIELSKVDQISNGTFLKPLSSNNSMFNMTSKKSEQKFFILNRKIDSLTELKMLPVLSNNRIDFGFTKFPMQIATVGYVFPHIVKSDSMSKIRSIKNEDSALNSKQYEYVTDKALGKSIQCLRSFNKNKITEAIERRENAISQIPNANNNQNFLDYREVYATVVQKNGKNVQENAVEAGTIKDISEADIKSSNISNSTSLDILVGLLNEIKKMTTYGSHLSKEEPVSDFHHESKELEMILDKVSLKQSSVHHSVDNEMSLPSLDNLQILKARSSKLLHLPPTNKVSKDITIVEKKVTANTSMSYVPLSVDREVNAMILPTSYMHRFTDAPSLFNKLNVSTNVTDSLLKLINRPSRGSVYSFTDCESVSNSVSKEMLQVPSKNLGKFIDSAVSPPVLEIQYLNPKEKFADIRTLAIYQNNYSNVEFDSLLKMKRDILQKGLLAEEEETKCFVFLPKIRFYSIGHPLNAFDDDWDGELNPDYFEQFSYKSLPPKMITPMKNVDKADPVTCLMLEKIEWYRTSANLKRIASYLNVMEHYETLNDEVVQCPRHLVDIAAHLDSDPDRYFDASYNWYYAGRGNLQLICVDWIDYLLHSEFTTTYLSDFSKNDLNINMNHVATFDCGEENYILETITSSEHIIVLRTKYIIFILKLIKIDDSITLEKLKSIKSELPYTSVAFDNFHNNILYITTLDQKLSIINLDRMKARSVQLKGKISTLIDNWNTVVSSERGFYIHAARNNISIYDKRSNNVVHLWKDLRNITDDYTCNDISVAKHFEGKNSLYFGTDHHLFLMDLRYGVKSGPKVVQRWTHGMECVPTYIDHCHFEFSKDLICLSSQWCEDMCVVPSYNDRLIKDTNSGGVTIPYRPPSIRSSLSAARQAMLCHNLYNPIDTRVCTSITGNLVIEQGEKYDILLQNSLGDISCHTLFPDHFESFIEDDSAQNLHEWSATYQLEKKEFEVSSIENIASVMKKLRKIPDDYRINDDFRKEKCKFDENEIVEAFGEEEIDIGLQEVWTASPNETLVDESSLALNLYYSDDDKNDSRIQK</sequence>
<dbReference type="EMBL" id="CAKXAJ010026514">
    <property type="protein sequence ID" value="CAH2269393.1"/>
    <property type="molecule type" value="Genomic_DNA"/>
</dbReference>
<evidence type="ECO:0000256" key="1">
    <source>
        <dbReference type="SAM" id="MobiDB-lite"/>
    </source>
</evidence>
<comment type="caution">
    <text evidence="2">The sequence shown here is derived from an EMBL/GenBank/DDBJ whole genome shotgun (WGS) entry which is preliminary data.</text>
</comment>